<sequence length="68" mass="7580">MITRESRRQISGGFSTNREYATVIEAILATGTTIAPIVLGAKVLLLLRWFEIWIQLFNKPTKDSAKGS</sequence>
<keyword evidence="1" id="KW-0472">Membrane</keyword>
<organism evidence="2 3">
    <name type="scientific">Penicillium vulpinum</name>
    <dbReference type="NCBI Taxonomy" id="29845"/>
    <lineage>
        <taxon>Eukaryota</taxon>
        <taxon>Fungi</taxon>
        <taxon>Dikarya</taxon>
        <taxon>Ascomycota</taxon>
        <taxon>Pezizomycotina</taxon>
        <taxon>Eurotiomycetes</taxon>
        <taxon>Eurotiomycetidae</taxon>
        <taxon>Eurotiales</taxon>
        <taxon>Aspergillaceae</taxon>
        <taxon>Penicillium</taxon>
    </lineage>
</organism>
<proteinExistence type="predicted"/>
<evidence type="ECO:0000256" key="1">
    <source>
        <dbReference type="SAM" id="Phobius"/>
    </source>
</evidence>
<feature type="transmembrane region" description="Helical" evidence="1">
    <location>
        <begin position="20"/>
        <end position="50"/>
    </location>
</feature>
<gene>
    <name evidence="2" type="ORF">PENVUL_c019G08892</name>
</gene>
<keyword evidence="1" id="KW-0812">Transmembrane</keyword>
<keyword evidence="1" id="KW-1133">Transmembrane helix</keyword>
<dbReference type="STRING" id="29845.A0A1V6RX59"/>
<name>A0A1V6RX59_9EURO</name>
<dbReference type="Proteomes" id="UP000191518">
    <property type="component" value="Unassembled WGS sequence"/>
</dbReference>
<evidence type="ECO:0000313" key="3">
    <source>
        <dbReference type="Proteomes" id="UP000191518"/>
    </source>
</evidence>
<dbReference type="EMBL" id="MDYP01000019">
    <property type="protein sequence ID" value="OQE06168.1"/>
    <property type="molecule type" value="Genomic_DNA"/>
</dbReference>
<comment type="caution">
    <text evidence="2">The sequence shown here is derived from an EMBL/GenBank/DDBJ whole genome shotgun (WGS) entry which is preliminary data.</text>
</comment>
<protein>
    <submittedName>
        <fullName evidence="2">Uncharacterized protein</fullName>
    </submittedName>
</protein>
<accession>A0A1V6RX59</accession>
<evidence type="ECO:0000313" key="2">
    <source>
        <dbReference type="EMBL" id="OQE06168.1"/>
    </source>
</evidence>
<dbReference type="AlphaFoldDB" id="A0A1V6RX59"/>
<keyword evidence="3" id="KW-1185">Reference proteome</keyword>
<reference evidence="3" key="1">
    <citation type="journal article" date="2017" name="Nat. Microbiol.">
        <title>Global analysis of biosynthetic gene clusters reveals vast potential of secondary metabolite production in Penicillium species.</title>
        <authorList>
            <person name="Nielsen J.C."/>
            <person name="Grijseels S."/>
            <person name="Prigent S."/>
            <person name="Ji B."/>
            <person name="Dainat J."/>
            <person name="Nielsen K.F."/>
            <person name="Frisvad J.C."/>
            <person name="Workman M."/>
            <person name="Nielsen J."/>
        </authorList>
    </citation>
    <scope>NUCLEOTIDE SEQUENCE [LARGE SCALE GENOMIC DNA]</scope>
    <source>
        <strain evidence="3">IBT 29486</strain>
    </source>
</reference>